<evidence type="ECO:0000313" key="3">
    <source>
        <dbReference type="Proteomes" id="UP000231279"/>
    </source>
</evidence>
<sequence length="174" mass="19296">MICHVPSPTPFMNHQVQLRSSNQEMHTLYGRKNIKHFFQRFQPQIIPLQHFHQPFLLQGQSCLNSAIVSFHLPRPPMQNETTGPSLSRPPSLAVLLASQLSTSPSLLFPSATYPPSPSALPIDRLSPLYSLALGPRAPPQAEDQTLSRASEKLHSAANRQPRGTRPRGYSSMTG</sequence>
<protein>
    <submittedName>
        <fullName evidence="2">Uncharacterized protein</fullName>
    </submittedName>
</protein>
<evidence type="ECO:0000313" key="2">
    <source>
        <dbReference type="EMBL" id="PIN17434.1"/>
    </source>
</evidence>
<keyword evidence="3" id="KW-1185">Reference proteome</keyword>
<reference evidence="3" key="1">
    <citation type="journal article" date="2018" name="Gigascience">
        <title>Genome assembly of the Pink Ipe (Handroanthus impetiginosus, Bignoniaceae), a highly valued, ecologically keystone Neotropical timber forest tree.</title>
        <authorList>
            <person name="Silva-Junior O.B."/>
            <person name="Grattapaglia D."/>
            <person name="Novaes E."/>
            <person name="Collevatti R.G."/>
        </authorList>
    </citation>
    <scope>NUCLEOTIDE SEQUENCE [LARGE SCALE GENOMIC DNA]</scope>
    <source>
        <strain evidence="3">cv. UFG-1</strain>
    </source>
</reference>
<organism evidence="2 3">
    <name type="scientific">Handroanthus impetiginosus</name>
    <dbReference type="NCBI Taxonomy" id="429701"/>
    <lineage>
        <taxon>Eukaryota</taxon>
        <taxon>Viridiplantae</taxon>
        <taxon>Streptophyta</taxon>
        <taxon>Embryophyta</taxon>
        <taxon>Tracheophyta</taxon>
        <taxon>Spermatophyta</taxon>
        <taxon>Magnoliopsida</taxon>
        <taxon>eudicotyledons</taxon>
        <taxon>Gunneridae</taxon>
        <taxon>Pentapetalae</taxon>
        <taxon>asterids</taxon>
        <taxon>lamiids</taxon>
        <taxon>Lamiales</taxon>
        <taxon>Bignoniaceae</taxon>
        <taxon>Crescentiina</taxon>
        <taxon>Tabebuia alliance</taxon>
        <taxon>Handroanthus</taxon>
    </lineage>
</organism>
<evidence type="ECO:0000256" key="1">
    <source>
        <dbReference type="SAM" id="MobiDB-lite"/>
    </source>
</evidence>
<dbReference type="AlphaFoldDB" id="A0A2G9HIT8"/>
<proteinExistence type="predicted"/>
<accession>A0A2G9HIT8</accession>
<name>A0A2G9HIT8_9LAMI</name>
<gene>
    <name evidence="2" type="ORF">CDL12_09905</name>
</gene>
<comment type="caution">
    <text evidence="2">The sequence shown here is derived from an EMBL/GenBank/DDBJ whole genome shotgun (WGS) entry which is preliminary data.</text>
</comment>
<dbReference type="EMBL" id="NKXS01001670">
    <property type="protein sequence ID" value="PIN17434.1"/>
    <property type="molecule type" value="Genomic_DNA"/>
</dbReference>
<dbReference type="Proteomes" id="UP000231279">
    <property type="component" value="Unassembled WGS sequence"/>
</dbReference>
<feature type="region of interest" description="Disordered" evidence="1">
    <location>
        <begin position="133"/>
        <end position="174"/>
    </location>
</feature>